<dbReference type="SUPFAM" id="SSF81324">
    <property type="entry name" value="Voltage-gated potassium channels"/>
    <property type="match status" value="1"/>
</dbReference>
<feature type="domain" description="Potassium channel" evidence="2">
    <location>
        <begin position="83"/>
        <end position="145"/>
    </location>
</feature>
<protein>
    <submittedName>
        <fullName evidence="3">Ion channel</fullName>
    </submittedName>
</protein>
<dbReference type="RefSeq" id="WP_132975563.1">
    <property type="nucleotide sequence ID" value="NZ_SMAO01000001.1"/>
</dbReference>
<keyword evidence="4" id="KW-1185">Reference proteome</keyword>
<keyword evidence="1" id="KW-0812">Transmembrane</keyword>
<dbReference type="Gene3D" id="1.10.287.70">
    <property type="match status" value="1"/>
</dbReference>
<feature type="transmembrane region" description="Helical" evidence="1">
    <location>
        <begin position="60"/>
        <end position="85"/>
    </location>
</feature>
<organism evidence="3 4">
    <name type="scientific">Thiobaca trueperi</name>
    <dbReference type="NCBI Taxonomy" id="127458"/>
    <lineage>
        <taxon>Bacteria</taxon>
        <taxon>Pseudomonadati</taxon>
        <taxon>Pseudomonadota</taxon>
        <taxon>Gammaproteobacteria</taxon>
        <taxon>Chromatiales</taxon>
        <taxon>Chromatiaceae</taxon>
        <taxon>Thiobaca</taxon>
    </lineage>
</organism>
<reference evidence="3 4" key="1">
    <citation type="submission" date="2019-03" db="EMBL/GenBank/DDBJ databases">
        <title>Genomic Encyclopedia of Type Strains, Phase IV (KMG-IV): sequencing the most valuable type-strain genomes for metagenomic binning, comparative biology and taxonomic classification.</title>
        <authorList>
            <person name="Goeker M."/>
        </authorList>
    </citation>
    <scope>NUCLEOTIDE SEQUENCE [LARGE SCALE GENOMIC DNA]</scope>
    <source>
        <strain evidence="3 4">DSM 13587</strain>
    </source>
</reference>
<accession>A0A4R3N528</accession>
<dbReference type="EMBL" id="SMAO01000001">
    <property type="protein sequence ID" value="TCT24288.1"/>
    <property type="molecule type" value="Genomic_DNA"/>
</dbReference>
<feature type="transmembrane region" description="Helical" evidence="1">
    <location>
        <begin position="12"/>
        <end position="31"/>
    </location>
</feature>
<dbReference type="Pfam" id="PF07885">
    <property type="entry name" value="Ion_trans_2"/>
    <property type="match status" value="1"/>
</dbReference>
<evidence type="ECO:0000256" key="1">
    <source>
        <dbReference type="SAM" id="Phobius"/>
    </source>
</evidence>
<evidence type="ECO:0000313" key="4">
    <source>
        <dbReference type="Proteomes" id="UP000295717"/>
    </source>
</evidence>
<dbReference type="AlphaFoldDB" id="A0A4R3N528"/>
<proteinExistence type="predicted"/>
<name>A0A4R3N528_9GAMM</name>
<evidence type="ECO:0000259" key="2">
    <source>
        <dbReference type="Pfam" id="PF07885"/>
    </source>
</evidence>
<dbReference type="InterPro" id="IPR013099">
    <property type="entry name" value="K_chnl_dom"/>
</dbReference>
<evidence type="ECO:0000313" key="3">
    <source>
        <dbReference type="EMBL" id="TCT24288.1"/>
    </source>
</evidence>
<dbReference type="Proteomes" id="UP000295717">
    <property type="component" value="Unassembled WGS sequence"/>
</dbReference>
<sequence length="152" mass="16620">MPSIAGITGRRVQVVFILAWLLVAVLFLFHASLLFEVAWQIQMFVPWLILHLGPRSAGKAIILGCFVVLFFTHLAEAMAWGLLIWRAGLAPSFSEGLYFSATSMTALGYGDVVLAPPWRLIGPLAAISGLLMFGCSTAFLFVVIQAVWEHQG</sequence>
<dbReference type="OrthoDB" id="9813518at2"/>
<feature type="transmembrane region" description="Helical" evidence="1">
    <location>
        <begin position="127"/>
        <end position="148"/>
    </location>
</feature>
<comment type="caution">
    <text evidence="3">The sequence shown here is derived from an EMBL/GenBank/DDBJ whole genome shotgun (WGS) entry which is preliminary data.</text>
</comment>
<keyword evidence="1" id="KW-1133">Transmembrane helix</keyword>
<feature type="transmembrane region" description="Helical" evidence="1">
    <location>
        <begin position="97"/>
        <end position="115"/>
    </location>
</feature>
<keyword evidence="1" id="KW-0472">Membrane</keyword>
<gene>
    <name evidence="3" type="ORF">EDC35_101610</name>
</gene>